<comment type="cofactor">
    <cofactor evidence="1">
        <name>Mg(2+)</name>
        <dbReference type="ChEBI" id="CHEBI:18420"/>
    </cofactor>
</comment>
<evidence type="ECO:0000256" key="5">
    <source>
        <dbReference type="ARBA" id="ARBA00022801"/>
    </source>
</evidence>
<dbReference type="Gene3D" id="3.90.1560.10">
    <property type="entry name" value="ComB-like"/>
    <property type="match status" value="1"/>
</dbReference>
<protein>
    <recommendedName>
        <fullName evidence="4">Probable 2-phosphosulfolactate phosphatase</fullName>
        <ecNumber evidence="3">3.1.3.71</ecNumber>
    </recommendedName>
</protein>
<evidence type="ECO:0000256" key="7">
    <source>
        <dbReference type="ARBA" id="ARBA00033711"/>
    </source>
</evidence>
<dbReference type="GO" id="GO:0050532">
    <property type="term" value="F:2-phosphosulfolactate phosphatase activity"/>
    <property type="evidence" value="ECO:0007669"/>
    <property type="project" value="UniProtKB-EC"/>
</dbReference>
<dbReference type="Pfam" id="PF04029">
    <property type="entry name" value="2-ph_phosp"/>
    <property type="match status" value="1"/>
</dbReference>
<dbReference type="EC" id="3.1.3.71" evidence="3"/>
<dbReference type="RefSeq" id="WP_369787919.1">
    <property type="nucleotide sequence ID" value="NZ_CP165628.1"/>
</dbReference>
<dbReference type="EMBL" id="CP165628">
    <property type="protein sequence ID" value="XDU70367.1"/>
    <property type="molecule type" value="Genomic_DNA"/>
</dbReference>
<dbReference type="InterPro" id="IPR005238">
    <property type="entry name" value="ComB-like"/>
</dbReference>
<keyword evidence="6" id="KW-0460">Magnesium</keyword>
<evidence type="ECO:0000256" key="4">
    <source>
        <dbReference type="ARBA" id="ARBA00021948"/>
    </source>
</evidence>
<gene>
    <name evidence="8" type="ORF">AB3G37_12265</name>
</gene>
<evidence type="ECO:0000256" key="2">
    <source>
        <dbReference type="ARBA" id="ARBA00009997"/>
    </source>
</evidence>
<dbReference type="InterPro" id="IPR036702">
    <property type="entry name" value="ComB-like_sf"/>
</dbReference>
<accession>A0AB39VJL9</accession>
<evidence type="ECO:0000313" key="8">
    <source>
        <dbReference type="EMBL" id="XDU70367.1"/>
    </source>
</evidence>
<dbReference type="PANTHER" id="PTHR37311">
    <property type="entry name" value="2-PHOSPHOSULFOLACTATE PHOSPHATASE-RELATED"/>
    <property type="match status" value="1"/>
</dbReference>
<reference evidence="8" key="1">
    <citation type="submission" date="2024-07" db="EMBL/GenBank/DDBJ databases">
        <authorList>
            <person name="Biller S.J."/>
        </authorList>
    </citation>
    <scope>NUCLEOTIDE SEQUENCE</scope>
    <source>
        <strain evidence="8">WC2420</strain>
    </source>
</reference>
<keyword evidence="5" id="KW-0378">Hydrolase</keyword>
<evidence type="ECO:0000256" key="1">
    <source>
        <dbReference type="ARBA" id="ARBA00001946"/>
    </source>
</evidence>
<proteinExistence type="inferred from homology"/>
<dbReference type="GO" id="GO:0000287">
    <property type="term" value="F:magnesium ion binding"/>
    <property type="evidence" value="ECO:0007669"/>
    <property type="project" value="InterPro"/>
</dbReference>
<organism evidence="8">
    <name type="scientific">Rouxiella sp. WC2420</name>
    <dbReference type="NCBI Taxonomy" id="3234145"/>
    <lineage>
        <taxon>Bacteria</taxon>
        <taxon>Pseudomonadati</taxon>
        <taxon>Pseudomonadota</taxon>
        <taxon>Gammaproteobacteria</taxon>
        <taxon>Enterobacterales</taxon>
        <taxon>Yersiniaceae</taxon>
        <taxon>Rouxiella</taxon>
    </lineage>
</organism>
<comment type="catalytic activity">
    <reaction evidence="7">
        <text>(2R)-O-phospho-3-sulfolactate + H2O = (2R)-3-sulfolactate + phosphate</text>
        <dbReference type="Rhea" id="RHEA:23416"/>
        <dbReference type="ChEBI" id="CHEBI:15377"/>
        <dbReference type="ChEBI" id="CHEBI:15597"/>
        <dbReference type="ChEBI" id="CHEBI:43474"/>
        <dbReference type="ChEBI" id="CHEBI:58738"/>
        <dbReference type="EC" id="3.1.3.71"/>
    </reaction>
</comment>
<sequence length="254" mass="26903">MSYFSQTAYDIRLEWGLAAVENLAADVACVVIIDVMSFSSCVSIAADRGALLFPYPWKDSSAIEYAREKQAEAANFDRRFSGKGFSLSPHSLLKLEAGKRLVLPSPNGSAITFKAKAGNASIFCASLRNLQATAQACQAFSNILLVPCGEKWADGTLRPALEDLYAAGGLAAQLQALSAEKALSPEAQAAAAVYRGTPANQLRECASAQELIERGFAADVELCLENDVSPLACQLIDDAFTGISSGKTRLISGP</sequence>
<dbReference type="AlphaFoldDB" id="A0AB39VJL9"/>
<evidence type="ECO:0000256" key="3">
    <source>
        <dbReference type="ARBA" id="ARBA00012953"/>
    </source>
</evidence>
<name>A0AB39VJL9_9GAMM</name>
<dbReference type="SUPFAM" id="SSF142823">
    <property type="entry name" value="ComB-like"/>
    <property type="match status" value="1"/>
</dbReference>
<dbReference type="GO" id="GO:0050545">
    <property type="term" value="F:sulfopyruvate decarboxylase activity"/>
    <property type="evidence" value="ECO:0007669"/>
    <property type="project" value="TreeGrafter"/>
</dbReference>
<dbReference type="PANTHER" id="PTHR37311:SF1">
    <property type="entry name" value="2-PHOSPHOSULFOLACTATE PHOSPHATASE-RELATED"/>
    <property type="match status" value="1"/>
</dbReference>
<comment type="similarity">
    <text evidence="2">Belongs to the ComB family.</text>
</comment>
<evidence type="ECO:0000256" key="6">
    <source>
        <dbReference type="ARBA" id="ARBA00022842"/>
    </source>
</evidence>